<evidence type="ECO:0000313" key="6">
    <source>
        <dbReference type="Proteomes" id="UP001055712"/>
    </source>
</evidence>
<feature type="repeat" description="PPR" evidence="2">
    <location>
        <begin position="657"/>
        <end position="691"/>
    </location>
</feature>
<name>A0A9D4YUB0_CHLVU</name>
<dbReference type="InterPro" id="IPR011990">
    <property type="entry name" value="TPR-like_helical_dom_sf"/>
</dbReference>
<evidence type="ECO:0000256" key="3">
    <source>
        <dbReference type="SAM" id="MobiDB-lite"/>
    </source>
</evidence>
<dbReference type="OrthoDB" id="513474at2759"/>
<feature type="domain" description="Pentatricopeptide repeat-containing protein-mitochondrial" evidence="4">
    <location>
        <begin position="548"/>
        <end position="648"/>
    </location>
</feature>
<dbReference type="AlphaFoldDB" id="A0A9D4YUB0"/>
<dbReference type="Gene3D" id="1.25.40.10">
    <property type="entry name" value="Tetratricopeptide repeat domain"/>
    <property type="match status" value="2"/>
</dbReference>
<evidence type="ECO:0000313" key="5">
    <source>
        <dbReference type="EMBL" id="KAI3426286.1"/>
    </source>
</evidence>
<keyword evidence="6" id="KW-1185">Reference proteome</keyword>
<dbReference type="PANTHER" id="PTHR47205:SF1">
    <property type="entry name" value="OS07G0599000 PROTEIN"/>
    <property type="match status" value="1"/>
</dbReference>
<dbReference type="InterPro" id="IPR057027">
    <property type="entry name" value="TPR_mt"/>
</dbReference>
<dbReference type="EMBL" id="SIDB01000011">
    <property type="protein sequence ID" value="KAI3426286.1"/>
    <property type="molecule type" value="Genomic_DNA"/>
</dbReference>
<evidence type="ECO:0000256" key="2">
    <source>
        <dbReference type="PROSITE-ProRule" id="PRU00708"/>
    </source>
</evidence>
<reference evidence="5" key="2">
    <citation type="submission" date="2020-11" db="EMBL/GenBank/DDBJ databases">
        <authorList>
            <person name="Cecchin M."/>
            <person name="Marcolungo L."/>
            <person name="Rossato M."/>
            <person name="Girolomoni L."/>
            <person name="Cosentino E."/>
            <person name="Cuine S."/>
            <person name="Li-Beisson Y."/>
            <person name="Delledonne M."/>
            <person name="Ballottari M."/>
        </authorList>
    </citation>
    <scope>NUCLEOTIDE SEQUENCE</scope>
    <source>
        <strain evidence="5">211/11P</strain>
        <tissue evidence="5">Whole cell</tissue>
    </source>
</reference>
<keyword evidence="1" id="KW-0677">Repeat</keyword>
<dbReference type="PROSITE" id="PS51375">
    <property type="entry name" value="PPR"/>
    <property type="match status" value="1"/>
</dbReference>
<dbReference type="InterPro" id="IPR044605">
    <property type="entry name" value="At1g26460-like"/>
</dbReference>
<proteinExistence type="predicted"/>
<dbReference type="NCBIfam" id="TIGR00756">
    <property type="entry name" value="PPR"/>
    <property type="match status" value="1"/>
</dbReference>
<feature type="compositionally biased region" description="Basic and acidic residues" evidence="3">
    <location>
        <begin position="64"/>
        <end position="88"/>
    </location>
</feature>
<sequence>MAAAHHLRRQASRLCSLAPSIAVCLQQGAIRRTAPVACIDFAPALLRQLSGWAPRGAATEQGDEASHAEAHGDSSQHREPKGPGEPRSRQPGWRTHRPSKIYIPRQWHQQGSYEWEVPLVKELLQAVENGDAAQAKSLFEAALAPLTEALQQGTSPAAAAPIPGPYAWKLYFTCLATLNCHARTMSEQLETMIKLGVSPQPACYAIALRQMAKQSIGAPAYTTILRMKDQGMAPTLRCYMYAIESCLRGRTPELSYARRLFDEVSSVGIAAHPAQKAEFSKLLMHAVREFCRHRRFGSATVLMQQLEGLGLAVPAFLVADVMHLATLGGDVTALLECLRRLEQATITFQEVPGQGEPITRPMKVEEGLLLGVLEVAASKGNIELAEAAWQLLERSVSLPNTPSNLAALEDLHQGATQEQQEADEAEAAEHDSEWESTAGGKAAAAAAAGEAEAAAGAPLGLVADAESQAQAEAQPHAAAGAEAALLARVSAELEASNAAAAEAAEEISREHRPKVMAGGASWVHPDTVEVEAAAMASEARGVRLPTLLSYLALVHAYARGGQLEGMLEAVDRLQQAYPEEDEAMSYHHGLPMAVDALAKGVEQCDSAFYLLESWAEQGRPVSNVQLNLVVAACCQIGDLKRAFETFDAFGALGAAPNADTYNALMQGCIETGDVETALKVFEQMQEAQMGPNAHTHHQLVDAGVVAGDVQSMMRALVVMEESGHTPRLALLERCMARAERAGEAGAVQQLLQRLFRNDYRIVGVEAKLRRWDPEGGMRMLTGSTSWFSREEVLREMRKAHSITNRIAKRNHPQLHRSEQQL</sequence>
<evidence type="ECO:0000259" key="4">
    <source>
        <dbReference type="Pfam" id="PF23276"/>
    </source>
</evidence>
<feature type="region of interest" description="Disordered" evidence="3">
    <location>
        <begin position="414"/>
        <end position="445"/>
    </location>
</feature>
<comment type="caution">
    <text evidence="5">The sequence shown here is derived from an EMBL/GenBank/DDBJ whole genome shotgun (WGS) entry which is preliminary data.</text>
</comment>
<feature type="region of interest" description="Disordered" evidence="3">
    <location>
        <begin position="56"/>
        <end position="96"/>
    </location>
</feature>
<organism evidence="5 6">
    <name type="scientific">Chlorella vulgaris</name>
    <name type="common">Green alga</name>
    <dbReference type="NCBI Taxonomy" id="3077"/>
    <lineage>
        <taxon>Eukaryota</taxon>
        <taxon>Viridiplantae</taxon>
        <taxon>Chlorophyta</taxon>
        <taxon>core chlorophytes</taxon>
        <taxon>Trebouxiophyceae</taxon>
        <taxon>Chlorellales</taxon>
        <taxon>Chlorellaceae</taxon>
        <taxon>Chlorella clade</taxon>
        <taxon>Chlorella</taxon>
    </lineage>
</organism>
<dbReference type="Pfam" id="PF23276">
    <property type="entry name" value="TPR_24"/>
    <property type="match status" value="1"/>
</dbReference>
<accession>A0A9D4YUB0</accession>
<dbReference type="Pfam" id="PF13041">
    <property type="entry name" value="PPR_2"/>
    <property type="match status" value="1"/>
</dbReference>
<protein>
    <recommendedName>
        <fullName evidence="4">Pentatricopeptide repeat-containing protein-mitochondrial domain-containing protein</fullName>
    </recommendedName>
</protein>
<evidence type="ECO:0000256" key="1">
    <source>
        <dbReference type="ARBA" id="ARBA00022737"/>
    </source>
</evidence>
<reference evidence="5" key="1">
    <citation type="journal article" date="2019" name="Plant J.">
        <title>Chlorella vulgaris genome assembly and annotation reveals the molecular basis for metabolic acclimation to high light conditions.</title>
        <authorList>
            <person name="Cecchin M."/>
            <person name="Marcolungo L."/>
            <person name="Rossato M."/>
            <person name="Girolomoni L."/>
            <person name="Cosentino E."/>
            <person name="Cuine S."/>
            <person name="Li-Beisson Y."/>
            <person name="Delledonne M."/>
            <person name="Ballottari M."/>
        </authorList>
    </citation>
    <scope>NUCLEOTIDE SEQUENCE</scope>
    <source>
        <strain evidence="5">211/11P</strain>
    </source>
</reference>
<dbReference type="InterPro" id="IPR002885">
    <property type="entry name" value="PPR_rpt"/>
</dbReference>
<dbReference type="PANTHER" id="PTHR47205">
    <property type="entry name" value="OS07G0599000 PROTEIN"/>
    <property type="match status" value="1"/>
</dbReference>
<dbReference type="Proteomes" id="UP001055712">
    <property type="component" value="Unassembled WGS sequence"/>
</dbReference>
<gene>
    <name evidence="5" type="ORF">D9Q98_008659</name>
</gene>